<sequence>MLLGHKTRIDRTIAGLLQHQMTITQKIVFTIGQHHSTSRVPTRLSANVFEVVKKEWERFVNLMEGATCKRATESVSCWKIHSLNHTYVCEDIEWSCTRLFYRSYHLPCRHIMHLADVGHNFDVLPVMVIHDRWSTYAALRTKGDLTVAADLLMPIVQMSKLRLPKLKLRDGEDATEGLGVHDTAVTSSK</sequence>
<evidence type="ECO:0000313" key="1">
    <source>
        <dbReference type="EMBL" id="KAG6965288.1"/>
    </source>
</evidence>
<dbReference type="EMBL" id="JAENGY010000345">
    <property type="protein sequence ID" value="KAG6965288.1"/>
    <property type="molecule type" value="Genomic_DNA"/>
</dbReference>
<organism evidence="1 2">
    <name type="scientific">Phytophthora aleatoria</name>
    <dbReference type="NCBI Taxonomy" id="2496075"/>
    <lineage>
        <taxon>Eukaryota</taxon>
        <taxon>Sar</taxon>
        <taxon>Stramenopiles</taxon>
        <taxon>Oomycota</taxon>
        <taxon>Peronosporomycetes</taxon>
        <taxon>Peronosporales</taxon>
        <taxon>Peronosporaceae</taxon>
        <taxon>Phytophthora</taxon>
    </lineage>
</organism>
<dbReference type="AlphaFoldDB" id="A0A8J5M5B8"/>
<reference evidence="1" key="1">
    <citation type="submission" date="2021-01" db="EMBL/GenBank/DDBJ databases">
        <title>Phytophthora aleatoria, a newly-described species from Pinus radiata is distinct from Phytophthora cactorum isolates based on comparative genomics.</title>
        <authorList>
            <person name="Mcdougal R."/>
            <person name="Panda P."/>
            <person name="Williams N."/>
            <person name="Studholme D.J."/>
        </authorList>
    </citation>
    <scope>NUCLEOTIDE SEQUENCE</scope>
    <source>
        <strain evidence="1">NZFS 4037</strain>
    </source>
</reference>
<name>A0A8J5M5B8_9STRA</name>
<evidence type="ECO:0000313" key="2">
    <source>
        <dbReference type="Proteomes" id="UP000709295"/>
    </source>
</evidence>
<proteinExistence type="predicted"/>
<protein>
    <recommendedName>
        <fullName evidence="3">SWIM-type domain-containing protein</fullName>
    </recommendedName>
</protein>
<accession>A0A8J5M5B8</accession>
<comment type="caution">
    <text evidence="1">The sequence shown here is derived from an EMBL/GenBank/DDBJ whole genome shotgun (WGS) entry which is preliminary data.</text>
</comment>
<dbReference type="Proteomes" id="UP000709295">
    <property type="component" value="Unassembled WGS sequence"/>
</dbReference>
<keyword evidence="2" id="KW-1185">Reference proteome</keyword>
<gene>
    <name evidence="1" type="ORF">JG688_00007271</name>
</gene>
<evidence type="ECO:0008006" key="3">
    <source>
        <dbReference type="Google" id="ProtNLM"/>
    </source>
</evidence>